<protein>
    <recommendedName>
        <fullName evidence="4">Glycosyltransferase RgtA/B/C/D-like domain-containing protein</fullName>
    </recommendedName>
</protein>
<gene>
    <name evidence="2" type="ORF">PSU4_46640</name>
</gene>
<reference evidence="2 3" key="1">
    <citation type="submission" date="2019-07" db="EMBL/GenBank/DDBJ databases">
        <title>Whole genome shotgun sequence of Pseudonocardia sulfidoxydans NBRC 16205.</title>
        <authorList>
            <person name="Hosoyama A."/>
            <person name="Uohara A."/>
            <person name="Ohji S."/>
            <person name="Ichikawa N."/>
        </authorList>
    </citation>
    <scope>NUCLEOTIDE SEQUENCE [LARGE SCALE GENOMIC DNA]</scope>
    <source>
        <strain evidence="2 3">NBRC 16205</strain>
    </source>
</reference>
<keyword evidence="1" id="KW-1133">Transmembrane helix</keyword>
<feature type="transmembrane region" description="Helical" evidence="1">
    <location>
        <begin position="20"/>
        <end position="42"/>
    </location>
</feature>
<organism evidence="2 3">
    <name type="scientific">Pseudonocardia sulfidoxydans NBRC 16205</name>
    <dbReference type="NCBI Taxonomy" id="1223511"/>
    <lineage>
        <taxon>Bacteria</taxon>
        <taxon>Bacillati</taxon>
        <taxon>Actinomycetota</taxon>
        <taxon>Actinomycetes</taxon>
        <taxon>Pseudonocardiales</taxon>
        <taxon>Pseudonocardiaceae</taxon>
        <taxon>Pseudonocardia</taxon>
    </lineage>
</organism>
<keyword evidence="3" id="KW-1185">Reference proteome</keyword>
<feature type="transmembrane region" description="Helical" evidence="1">
    <location>
        <begin position="144"/>
        <end position="164"/>
    </location>
</feature>
<feature type="transmembrane region" description="Helical" evidence="1">
    <location>
        <begin position="243"/>
        <end position="262"/>
    </location>
</feature>
<keyword evidence="1" id="KW-0472">Membrane</keyword>
<evidence type="ECO:0008006" key="4">
    <source>
        <dbReference type="Google" id="ProtNLM"/>
    </source>
</evidence>
<evidence type="ECO:0000313" key="3">
    <source>
        <dbReference type="Proteomes" id="UP000321685"/>
    </source>
</evidence>
<keyword evidence="1" id="KW-0812">Transmembrane</keyword>
<feature type="transmembrane region" description="Helical" evidence="1">
    <location>
        <begin position="119"/>
        <end position="137"/>
    </location>
</feature>
<feature type="transmembrane region" description="Helical" evidence="1">
    <location>
        <begin position="435"/>
        <end position="456"/>
    </location>
</feature>
<feature type="transmembrane region" description="Helical" evidence="1">
    <location>
        <begin position="404"/>
        <end position="423"/>
    </location>
</feature>
<feature type="transmembrane region" description="Helical" evidence="1">
    <location>
        <begin position="195"/>
        <end position="212"/>
    </location>
</feature>
<comment type="caution">
    <text evidence="2">The sequence shown here is derived from an EMBL/GenBank/DDBJ whole genome shotgun (WGS) entry which is preliminary data.</text>
</comment>
<name>A0A511DLL5_9PSEU</name>
<feature type="transmembrane region" description="Helical" evidence="1">
    <location>
        <begin position="468"/>
        <end position="489"/>
    </location>
</feature>
<dbReference type="EMBL" id="BJVJ01000061">
    <property type="protein sequence ID" value="GEL25710.1"/>
    <property type="molecule type" value="Genomic_DNA"/>
</dbReference>
<proteinExistence type="predicted"/>
<accession>A0A511DLL5</accession>
<evidence type="ECO:0000256" key="1">
    <source>
        <dbReference type="SAM" id="Phobius"/>
    </source>
</evidence>
<dbReference type="Proteomes" id="UP000321685">
    <property type="component" value="Unassembled WGS sequence"/>
</dbReference>
<dbReference type="AlphaFoldDB" id="A0A511DLL5"/>
<feature type="transmembrane region" description="Helical" evidence="1">
    <location>
        <begin position="170"/>
        <end position="188"/>
    </location>
</feature>
<sequence>MHAEPAAAAVPVPRSTTPRALPAAVTALAAFLALGLSTGLLLGAPAGAGDNGDGARLWCGAGLDPLTPSGKSAWQGGVVLDFATGGRACADPLPSSALVVLRAVTPAGPGTWSLTTLGWAYLVAVVGAAALAAWAASARGPRRAALLAVPVLPLAEPAFGRFLISTYSEPAGLVGTSVLLMGAVVVAVTRRDDRAERVVALALVVSGGVLAGTAKSGYLPLLAAAGVLCLVTAVGSRGVRGRLTGIAAVVALVGLSAGPAVATSQWQARHYAGVNATDLVFSTVLPEVGPDAVARLGLPPAAAHRSGTTYFPRADPDLPGQAVITADPDAVRDAALRELATHPAALLRAVGVSVQATQGRGVDYLPSAPWTPPTVAPSDGVVTGPEGSDAAALRMWLATMAAPWWPSAVLLAGLAVGVATMAAPVRRRFPAATAAARIGGLCAATSLALAALAVLGDGYFEIAKHVWLAAYLVDTTVLALVATLAAAVVDHLLRVQGHRADA</sequence>
<evidence type="ECO:0000313" key="2">
    <source>
        <dbReference type="EMBL" id="GEL25710.1"/>
    </source>
</evidence>